<dbReference type="GO" id="GO:0005840">
    <property type="term" value="C:ribosome"/>
    <property type="evidence" value="ECO:0007669"/>
    <property type="project" value="InterPro"/>
</dbReference>
<accession>A0A1U7M3B7</accession>
<dbReference type="GO" id="GO:0043022">
    <property type="term" value="F:ribosome binding"/>
    <property type="evidence" value="ECO:0007669"/>
    <property type="project" value="InterPro"/>
</dbReference>
<dbReference type="InterPro" id="IPR011033">
    <property type="entry name" value="PRC_barrel-like_sf"/>
</dbReference>
<dbReference type="InterPro" id="IPR056792">
    <property type="entry name" value="PRC_RimM"/>
</dbReference>
<keyword evidence="9" id="KW-1185">Reference proteome</keyword>
<comment type="subunit">
    <text evidence="5">Binds ribosomal protein uS19.</text>
</comment>
<gene>
    <name evidence="5 8" type="primary">rimM</name>
    <name evidence="8" type="ORF">TICRE_23400</name>
</gene>
<dbReference type="Gene3D" id="2.40.30.60">
    <property type="entry name" value="RimM"/>
    <property type="match status" value="1"/>
</dbReference>
<dbReference type="HAMAP" id="MF_00014">
    <property type="entry name" value="Ribosome_mat_RimM"/>
    <property type="match status" value="1"/>
</dbReference>
<comment type="similarity">
    <text evidence="5">Belongs to the RimM family.</text>
</comment>
<dbReference type="SUPFAM" id="SSF50346">
    <property type="entry name" value="PRC-barrel domain"/>
    <property type="match status" value="1"/>
</dbReference>
<comment type="function">
    <text evidence="5">An accessory protein needed during the final step in the assembly of 30S ribosomal subunit, possibly for assembly of the head region. Essential for efficient processing of 16S rRNA. May be needed both before and after RbfA during the maturation of 16S rRNA. It has affinity for free ribosomal 30S subunits but not for 70S ribosomes.</text>
</comment>
<keyword evidence="3 5" id="KW-0698">rRNA processing</keyword>
<dbReference type="InterPro" id="IPR009000">
    <property type="entry name" value="Transl_B-barrel_sf"/>
</dbReference>
<keyword evidence="1 5" id="KW-0963">Cytoplasm</keyword>
<evidence type="ECO:0000256" key="4">
    <source>
        <dbReference type="ARBA" id="ARBA00023186"/>
    </source>
</evidence>
<dbReference type="Gene3D" id="2.30.30.240">
    <property type="entry name" value="PRC-barrel domain"/>
    <property type="match status" value="1"/>
</dbReference>
<dbReference type="InterPro" id="IPR036976">
    <property type="entry name" value="RimM_N_sf"/>
</dbReference>
<organism evidence="8 9">
    <name type="scientific">Tissierella creatinophila DSM 6911</name>
    <dbReference type="NCBI Taxonomy" id="1123403"/>
    <lineage>
        <taxon>Bacteria</taxon>
        <taxon>Bacillati</taxon>
        <taxon>Bacillota</taxon>
        <taxon>Tissierellia</taxon>
        <taxon>Tissierellales</taxon>
        <taxon>Tissierellaceae</taxon>
        <taxon>Tissierella</taxon>
    </lineage>
</organism>
<dbReference type="AlphaFoldDB" id="A0A1U7M3B7"/>
<keyword evidence="4 5" id="KW-0143">Chaperone</keyword>
<dbReference type="NCBIfam" id="TIGR02273">
    <property type="entry name" value="16S_RimM"/>
    <property type="match status" value="1"/>
</dbReference>
<dbReference type="SUPFAM" id="SSF50447">
    <property type="entry name" value="Translation proteins"/>
    <property type="match status" value="1"/>
</dbReference>
<comment type="subcellular location">
    <subcellularLocation>
        <location evidence="5">Cytoplasm</location>
    </subcellularLocation>
</comment>
<reference evidence="8 9" key="1">
    <citation type="submission" date="2016-02" db="EMBL/GenBank/DDBJ databases">
        <title>Genome sequence of Tissierella creatinophila DSM 6911.</title>
        <authorList>
            <person name="Poehlein A."/>
            <person name="Daniel R."/>
        </authorList>
    </citation>
    <scope>NUCLEOTIDE SEQUENCE [LARGE SCALE GENOMIC DNA]</scope>
    <source>
        <strain evidence="8 9">DSM 6911</strain>
    </source>
</reference>
<comment type="domain">
    <text evidence="5">The PRC barrel domain binds ribosomal protein uS19.</text>
</comment>
<evidence type="ECO:0000256" key="3">
    <source>
        <dbReference type="ARBA" id="ARBA00022552"/>
    </source>
</evidence>
<name>A0A1U7M3B7_TISCR</name>
<evidence type="ECO:0000256" key="5">
    <source>
        <dbReference type="HAMAP-Rule" id="MF_00014"/>
    </source>
</evidence>
<evidence type="ECO:0000256" key="2">
    <source>
        <dbReference type="ARBA" id="ARBA00022517"/>
    </source>
</evidence>
<dbReference type="EMBL" id="LTDM01000064">
    <property type="protein sequence ID" value="OLS01740.1"/>
    <property type="molecule type" value="Genomic_DNA"/>
</dbReference>
<dbReference type="InterPro" id="IPR002676">
    <property type="entry name" value="RimM_N"/>
</dbReference>
<feature type="domain" description="Ribosome maturation factor RimM PRC barrel" evidence="7">
    <location>
        <begin position="98"/>
        <end position="163"/>
    </location>
</feature>
<proteinExistence type="inferred from homology"/>
<comment type="caution">
    <text evidence="8">The sequence shown here is derived from an EMBL/GenBank/DDBJ whole genome shotgun (WGS) entry which is preliminary data.</text>
</comment>
<protein>
    <recommendedName>
        <fullName evidence="5">Ribosome maturation factor RimM</fullName>
    </recommendedName>
</protein>
<dbReference type="Pfam" id="PF24986">
    <property type="entry name" value="PRC_RimM"/>
    <property type="match status" value="1"/>
</dbReference>
<sequence>MEYIVVGKIVNTHGIKGDIKVYPYTDDIKRFSKLKNIYIGKEKLSMEIESAKYHKDMVLLKLKSFDNINEVMHFKDELIFIDEQDKVKLPKDNYFIYELIDCKVFDINGNSLGYIKDVLQNSSNDVYIIKDKDKEYLIPAVKEFIKEVNVIEKRIIVDPIEGMIE</sequence>
<evidence type="ECO:0000259" key="7">
    <source>
        <dbReference type="Pfam" id="PF24986"/>
    </source>
</evidence>
<dbReference type="Proteomes" id="UP000186112">
    <property type="component" value="Unassembled WGS sequence"/>
</dbReference>
<dbReference type="InterPro" id="IPR011961">
    <property type="entry name" value="RimM"/>
</dbReference>
<feature type="domain" description="RimM N-terminal" evidence="6">
    <location>
        <begin position="5"/>
        <end position="84"/>
    </location>
</feature>
<dbReference type="GO" id="GO:0042274">
    <property type="term" value="P:ribosomal small subunit biogenesis"/>
    <property type="evidence" value="ECO:0007669"/>
    <property type="project" value="UniProtKB-UniRule"/>
</dbReference>
<evidence type="ECO:0000256" key="1">
    <source>
        <dbReference type="ARBA" id="ARBA00022490"/>
    </source>
</evidence>
<keyword evidence="2 5" id="KW-0690">Ribosome biogenesis</keyword>
<evidence type="ECO:0000259" key="6">
    <source>
        <dbReference type="Pfam" id="PF01782"/>
    </source>
</evidence>
<evidence type="ECO:0000313" key="8">
    <source>
        <dbReference type="EMBL" id="OLS01740.1"/>
    </source>
</evidence>
<dbReference type="Pfam" id="PF01782">
    <property type="entry name" value="RimM"/>
    <property type="match status" value="1"/>
</dbReference>
<evidence type="ECO:0000313" key="9">
    <source>
        <dbReference type="Proteomes" id="UP000186112"/>
    </source>
</evidence>
<dbReference type="GO" id="GO:0005737">
    <property type="term" value="C:cytoplasm"/>
    <property type="evidence" value="ECO:0007669"/>
    <property type="project" value="UniProtKB-SubCell"/>
</dbReference>
<dbReference type="RefSeq" id="WP_075728254.1">
    <property type="nucleotide sequence ID" value="NZ_LTDM01000064.1"/>
</dbReference>
<dbReference type="PANTHER" id="PTHR33692">
    <property type="entry name" value="RIBOSOME MATURATION FACTOR RIMM"/>
    <property type="match status" value="1"/>
</dbReference>
<dbReference type="PANTHER" id="PTHR33692:SF1">
    <property type="entry name" value="RIBOSOME MATURATION FACTOR RIMM"/>
    <property type="match status" value="1"/>
</dbReference>
<dbReference type="GO" id="GO:0006364">
    <property type="term" value="P:rRNA processing"/>
    <property type="evidence" value="ECO:0007669"/>
    <property type="project" value="UniProtKB-UniRule"/>
</dbReference>